<organism evidence="7 8">
    <name type="scientific">Hoylesella buccalis DNF00853</name>
    <dbReference type="NCBI Taxonomy" id="1401074"/>
    <lineage>
        <taxon>Bacteria</taxon>
        <taxon>Pseudomonadati</taxon>
        <taxon>Bacteroidota</taxon>
        <taxon>Bacteroidia</taxon>
        <taxon>Bacteroidales</taxon>
        <taxon>Prevotellaceae</taxon>
        <taxon>Hoylesella</taxon>
    </lineage>
</organism>
<reference evidence="7 8" key="1">
    <citation type="submission" date="2014-07" db="EMBL/GenBank/DDBJ databases">
        <authorList>
            <person name="McCorrison J."/>
            <person name="Sanka R."/>
            <person name="Torralba M."/>
            <person name="Gillis M."/>
            <person name="Haft D.H."/>
            <person name="Methe B."/>
            <person name="Sutton G."/>
            <person name="Nelson K.E."/>
        </authorList>
    </citation>
    <scope>NUCLEOTIDE SEQUENCE [LARGE SCALE GENOMIC DNA]</scope>
    <source>
        <strain evidence="7 8">DNF00853</strain>
    </source>
</reference>
<feature type="transmembrane region" description="Helical" evidence="6">
    <location>
        <begin position="124"/>
        <end position="144"/>
    </location>
</feature>
<dbReference type="OrthoDB" id="5365632at2"/>
<evidence type="ECO:0000256" key="1">
    <source>
        <dbReference type="ARBA" id="ARBA00004651"/>
    </source>
</evidence>
<dbReference type="Pfam" id="PF01943">
    <property type="entry name" value="Polysacc_synt"/>
    <property type="match status" value="1"/>
</dbReference>
<dbReference type="PANTHER" id="PTHR30250:SF26">
    <property type="entry name" value="PSMA PROTEIN"/>
    <property type="match status" value="1"/>
</dbReference>
<feature type="transmembrane region" description="Helical" evidence="6">
    <location>
        <begin position="376"/>
        <end position="396"/>
    </location>
</feature>
<sequence length="506" mass="57854">MIENNNKRIAKNTLVIYIRLFLSIIVGLLTSRYVLLSLGASDYGLYNVVGSIIAMYAFISGSLSSTTIRFLNYEMGKTNGNLNKIFNVCNVLHISLAILILFISETFGIWYINNYLNVAPGKEADAMFVFQVSIVVSCIGIVNVPYQSLFNVHENFLFPAILDILVQLVKLAFVFLLLIYNGNSLRFYALSMSMLTFIYFIVYHLTAYRKWRDIIRWSFVDKWTEYKEIVTYNNYTILQTLATTARNQGSNILINLFFGTIVNAAYAIANTLQNYVVMFMGIMDGASAPQITQSIASNDMGRGTYLAKKVCRFCILLCELVALPLYVEMDLILRLWLSNPPEGTTVFCRLILLIAVVAATSAGMFQLINASGKVKWFRISVSVCFLSSLPIGYLLFTFGMPSYTILVLFILSDILNRFIFLVLMRHILNFNIREFLHEAYFRPFVIFLIMFFFVCVYTNIGLTTTFQHVIGFFLTLVFSSFIIFYVGLKNSERKKIYNTFLSRINF</sequence>
<evidence type="ECO:0000256" key="5">
    <source>
        <dbReference type="ARBA" id="ARBA00023136"/>
    </source>
</evidence>
<dbReference type="PANTHER" id="PTHR30250">
    <property type="entry name" value="PST FAMILY PREDICTED COLANIC ACID TRANSPORTER"/>
    <property type="match status" value="1"/>
</dbReference>
<dbReference type="Proteomes" id="UP000029556">
    <property type="component" value="Unassembled WGS sequence"/>
</dbReference>
<evidence type="ECO:0000256" key="3">
    <source>
        <dbReference type="ARBA" id="ARBA00022692"/>
    </source>
</evidence>
<evidence type="ECO:0000313" key="8">
    <source>
        <dbReference type="Proteomes" id="UP000029556"/>
    </source>
</evidence>
<evidence type="ECO:0008006" key="9">
    <source>
        <dbReference type="Google" id="ProtNLM"/>
    </source>
</evidence>
<feature type="transmembrane region" description="Helical" evidence="6">
    <location>
        <begin position="402"/>
        <end position="428"/>
    </location>
</feature>
<keyword evidence="5 6" id="KW-0472">Membrane</keyword>
<feature type="transmembrane region" description="Helical" evidence="6">
    <location>
        <begin position="440"/>
        <end position="460"/>
    </location>
</feature>
<gene>
    <name evidence="7" type="ORF">HMPREF2137_01260</name>
</gene>
<evidence type="ECO:0000313" key="7">
    <source>
        <dbReference type="EMBL" id="KGF36654.1"/>
    </source>
</evidence>
<name>A0A096BU25_9BACT</name>
<dbReference type="AlphaFoldDB" id="A0A096BU25"/>
<feature type="transmembrane region" description="Helical" evidence="6">
    <location>
        <begin position="347"/>
        <end position="369"/>
    </location>
</feature>
<accession>A0A096BU25</accession>
<dbReference type="InterPro" id="IPR002797">
    <property type="entry name" value="Polysacc_synth"/>
</dbReference>
<proteinExistence type="predicted"/>
<comment type="caution">
    <text evidence="7">The sequence shown here is derived from an EMBL/GenBank/DDBJ whole genome shotgun (WGS) entry which is preliminary data.</text>
</comment>
<feature type="transmembrane region" description="Helical" evidence="6">
    <location>
        <begin position="185"/>
        <end position="206"/>
    </location>
</feature>
<dbReference type="RefSeq" id="WP_036871616.1">
    <property type="nucleotide sequence ID" value="NZ_JRNN01000025.1"/>
</dbReference>
<dbReference type="EMBL" id="JRNN01000025">
    <property type="protein sequence ID" value="KGF36654.1"/>
    <property type="molecule type" value="Genomic_DNA"/>
</dbReference>
<keyword evidence="4 6" id="KW-1133">Transmembrane helix</keyword>
<feature type="transmembrane region" description="Helical" evidence="6">
    <location>
        <begin position="43"/>
        <end position="64"/>
    </location>
</feature>
<dbReference type="InterPro" id="IPR050833">
    <property type="entry name" value="Poly_Biosynth_Transport"/>
</dbReference>
<evidence type="ECO:0000256" key="4">
    <source>
        <dbReference type="ARBA" id="ARBA00022989"/>
    </source>
</evidence>
<feature type="transmembrane region" description="Helical" evidence="6">
    <location>
        <begin position="156"/>
        <end position="179"/>
    </location>
</feature>
<feature type="transmembrane region" description="Helical" evidence="6">
    <location>
        <begin position="310"/>
        <end position="327"/>
    </location>
</feature>
<feature type="transmembrane region" description="Helical" evidence="6">
    <location>
        <begin position="85"/>
        <end position="112"/>
    </location>
</feature>
<protein>
    <recommendedName>
        <fullName evidence="9">Polysaccharide biosynthesis protein</fullName>
    </recommendedName>
</protein>
<comment type="subcellular location">
    <subcellularLocation>
        <location evidence="1">Cell membrane</location>
        <topology evidence="1">Multi-pass membrane protein</topology>
    </subcellularLocation>
</comment>
<evidence type="ECO:0000256" key="2">
    <source>
        <dbReference type="ARBA" id="ARBA00022475"/>
    </source>
</evidence>
<feature type="transmembrane region" description="Helical" evidence="6">
    <location>
        <begin position="12"/>
        <end position="31"/>
    </location>
</feature>
<keyword evidence="3 6" id="KW-0812">Transmembrane</keyword>
<dbReference type="GO" id="GO:0005886">
    <property type="term" value="C:plasma membrane"/>
    <property type="evidence" value="ECO:0007669"/>
    <property type="project" value="UniProtKB-SubCell"/>
</dbReference>
<keyword evidence="2" id="KW-1003">Cell membrane</keyword>
<feature type="transmembrane region" description="Helical" evidence="6">
    <location>
        <begin position="466"/>
        <end position="488"/>
    </location>
</feature>
<evidence type="ECO:0000256" key="6">
    <source>
        <dbReference type="SAM" id="Phobius"/>
    </source>
</evidence>